<evidence type="ECO:0000313" key="7">
    <source>
        <dbReference type="EMBL" id="KAK7230229.1"/>
    </source>
</evidence>
<feature type="compositionally biased region" description="Pro residues" evidence="4">
    <location>
        <begin position="49"/>
        <end position="61"/>
    </location>
</feature>
<feature type="signal peptide" evidence="5">
    <location>
        <begin position="1"/>
        <end position="21"/>
    </location>
</feature>
<dbReference type="PANTHER" id="PTHR21600:SF87">
    <property type="entry name" value="RNA PSEUDOURIDYLATE SYNTHASE DOMAIN-CONTAINING PROTEIN 1"/>
    <property type="match status" value="1"/>
</dbReference>
<evidence type="ECO:0000256" key="1">
    <source>
        <dbReference type="ARBA" id="ARBA00010876"/>
    </source>
</evidence>
<dbReference type="Gene3D" id="3.10.290.10">
    <property type="entry name" value="RNA-binding S4 domain"/>
    <property type="match status" value="1"/>
</dbReference>
<dbReference type="Proteomes" id="UP001363151">
    <property type="component" value="Unassembled WGS sequence"/>
</dbReference>
<evidence type="ECO:0000256" key="2">
    <source>
        <dbReference type="ARBA" id="ARBA00023235"/>
    </source>
</evidence>
<dbReference type="CDD" id="cd02869">
    <property type="entry name" value="PseudoU_synth_RluA_like"/>
    <property type="match status" value="1"/>
</dbReference>
<dbReference type="InterPro" id="IPR006145">
    <property type="entry name" value="PsdUridine_synth_RsuA/RluA"/>
</dbReference>
<gene>
    <name evidence="7" type="ORF">SO694_0021902</name>
</gene>
<keyword evidence="8" id="KW-1185">Reference proteome</keyword>
<dbReference type="PANTHER" id="PTHR21600">
    <property type="entry name" value="MITOCHONDRIAL RNA PSEUDOURIDINE SYNTHASE"/>
    <property type="match status" value="1"/>
</dbReference>
<evidence type="ECO:0000313" key="8">
    <source>
        <dbReference type="Proteomes" id="UP001363151"/>
    </source>
</evidence>
<accession>A0ABR1FG65</accession>
<dbReference type="PROSITE" id="PS50889">
    <property type="entry name" value="S4"/>
    <property type="match status" value="1"/>
</dbReference>
<dbReference type="InterPro" id="IPR006224">
    <property type="entry name" value="PsdUridine_synth_RluA-like_CS"/>
</dbReference>
<evidence type="ECO:0000256" key="3">
    <source>
        <dbReference type="PROSITE-ProRule" id="PRU00182"/>
    </source>
</evidence>
<dbReference type="InterPro" id="IPR020103">
    <property type="entry name" value="PsdUridine_synth_cat_dom_sf"/>
</dbReference>
<keyword evidence="2" id="KW-0413">Isomerase</keyword>
<feature type="domain" description="Pseudouridine synthase RsuA/RluA-like" evidence="6">
    <location>
        <begin position="165"/>
        <end position="322"/>
    </location>
</feature>
<dbReference type="SUPFAM" id="SSF55120">
    <property type="entry name" value="Pseudouridine synthase"/>
    <property type="match status" value="1"/>
</dbReference>
<name>A0ABR1FG65_AURAN</name>
<reference evidence="7 8" key="1">
    <citation type="submission" date="2024-03" db="EMBL/GenBank/DDBJ databases">
        <title>Aureococcus anophagefferens CCMP1851 and Kratosvirus quantuckense: Draft genome of a second virus-susceptible host strain in the model system.</title>
        <authorList>
            <person name="Chase E."/>
            <person name="Truchon A.R."/>
            <person name="Schepens W."/>
            <person name="Wilhelm S.W."/>
        </authorList>
    </citation>
    <scope>NUCLEOTIDE SEQUENCE [LARGE SCALE GENOMIC DNA]</scope>
    <source>
        <strain evidence="7 8">CCMP1851</strain>
    </source>
</reference>
<organism evidence="7 8">
    <name type="scientific">Aureococcus anophagefferens</name>
    <name type="common">Harmful bloom alga</name>
    <dbReference type="NCBI Taxonomy" id="44056"/>
    <lineage>
        <taxon>Eukaryota</taxon>
        <taxon>Sar</taxon>
        <taxon>Stramenopiles</taxon>
        <taxon>Ochrophyta</taxon>
        <taxon>Pelagophyceae</taxon>
        <taxon>Pelagomonadales</taxon>
        <taxon>Pelagomonadaceae</taxon>
        <taxon>Aureococcus</taxon>
    </lineage>
</organism>
<evidence type="ECO:0000256" key="4">
    <source>
        <dbReference type="SAM" id="MobiDB-lite"/>
    </source>
</evidence>
<dbReference type="InterPro" id="IPR050188">
    <property type="entry name" value="RluA_PseudoU_synthase"/>
</dbReference>
<keyword evidence="5" id="KW-0732">Signal</keyword>
<dbReference type="PROSITE" id="PS01129">
    <property type="entry name" value="PSI_RLU"/>
    <property type="match status" value="1"/>
</dbReference>
<keyword evidence="3" id="KW-0694">RNA-binding</keyword>
<dbReference type="InterPro" id="IPR036986">
    <property type="entry name" value="S4_RNA-bd_sf"/>
</dbReference>
<sequence length="395" mass="42178">MGVRKAVFATQILLIVSGITGLQSSAKRSQNHRLFAAPETPQQSFAAPERPPQPFAAPQPPPPLRDGYEITATLDVAALPPDTRVPVALRAADAARFPTASKAKRACRRGEVMLNGRTARCGDAVKQGDRLELRARVNVTSYVQARFRSAKAPFDLEVAYEDDYLAVVVKPAGVPTYSPGGDHGGRANLRSCLPFALKPPASCRAGDEVLRRPQPVHRLDKATSGLVLCAKTKLAAVGAARAFATRAVKKRYSAVLLGEPAARRGVVTAPVPVNVKGLSVLKSARTVYAVEAVVDSLKASKLCLVKCAPRTGRTHQLRRHFAEALGRPIVGDVLYDGGGPEALNFRRSGLFLCARSLELDHPVTGARLQVRTGLPGKFSSLLEREARRAAALGDG</sequence>
<feature type="region of interest" description="Disordered" evidence="4">
    <location>
        <begin position="39"/>
        <end position="61"/>
    </location>
</feature>
<comment type="similarity">
    <text evidence="1">Belongs to the pseudouridine synthase RluA family.</text>
</comment>
<proteinExistence type="inferred from homology"/>
<evidence type="ECO:0000259" key="6">
    <source>
        <dbReference type="Pfam" id="PF00849"/>
    </source>
</evidence>
<feature type="chain" id="PRO_5047010600" evidence="5">
    <location>
        <begin position="22"/>
        <end position="395"/>
    </location>
</feature>
<protein>
    <submittedName>
        <fullName evidence="7">Pseudouridine synthase</fullName>
    </submittedName>
</protein>
<dbReference type="Pfam" id="PF00849">
    <property type="entry name" value="PseudoU_synth_2"/>
    <property type="match status" value="1"/>
</dbReference>
<evidence type="ECO:0000256" key="5">
    <source>
        <dbReference type="SAM" id="SignalP"/>
    </source>
</evidence>
<comment type="caution">
    <text evidence="7">The sequence shown here is derived from an EMBL/GenBank/DDBJ whole genome shotgun (WGS) entry which is preliminary data.</text>
</comment>
<dbReference type="Gene3D" id="3.30.2350.10">
    <property type="entry name" value="Pseudouridine synthase"/>
    <property type="match status" value="1"/>
</dbReference>
<dbReference type="SUPFAM" id="SSF55174">
    <property type="entry name" value="Alpha-L RNA-binding motif"/>
    <property type="match status" value="1"/>
</dbReference>
<dbReference type="EMBL" id="JBBJCI010000444">
    <property type="protein sequence ID" value="KAK7230229.1"/>
    <property type="molecule type" value="Genomic_DNA"/>
</dbReference>